<comment type="cofactor">
    <cofactor evidence="2 13">
        <name>Ca(2+)</name>
        <dbReference type="ChEBI" id="CHEBI:29108"/>
    </cofactor>
</comment>
<comment type="function">
    <text evidence="12 13">Pectinolytic enzyme consist of four classes of enzymes: pectin lyase, polygalacturonase, pectin methylesterase and rhamnogalacturonase. Among pectinolytic enzymes, pectin lyase is the most important in depolymerization of pectin, since it cleaves internal glycosidic bonds of highly methylated pectins. Favors pectate, the anion, over pectin, the methyl ester.</text>
</comment>
<evidence type="ECO:0000256" key="4">
    <source>
        <dbReference type="ARBA" id="ARBA00006463"/>
    </source>
</evidence>
<keyword evidence="9 13" id="KW-0456">Lyase</keyword>
<dbReference type="GO" id="GO:0005576">
    <property type="term" value="C:extracellular region"/>
    <property type="evidence" value="ECO:0007669"/>
    <property type="project" value="UniProtKB-SubCell"/>
</dbReference>
<dbReference type="AlphaFoldDB" id="A0A8H4IYS3"/>
<feature type="compositionally biased region" description="Low complexity" evidence="14">
    <location>
        <begin position="45"/>
        <end position="78"/>
    </location>
</feature>
<feature type="signal peptide" evidence="13">
    <location>
        <begin position="1"/>
        <end position="21"/>
    </location>
</feature>
<keyword evidence="10" id="KW-0119">Carbohydrate metabolism</keyword>
<dbReference type="Pfam" id="PF03211">
    <property type="entry name" value="Pectate_lyase"/>
    <property type="match status" value="1"/>
</dbReference>
<dbReference type="EC" id="4.2.2.2" evidence="5 13"/>
<dbReference type="InterPro" id="IPR011050">
    <property type="entry name" value="Pectin_lyase_fold/virulence"/>
</dbReference>
<name>A0A8H4IYS3_9PEZI</name>
<evidence type="ECO:0000256" key="3">
    <source>
        <dbReference type="ARBA" id="ARBA00004613"/>
    </source>
</evidence>
<dbReference type="OrthoDB" id="441042at2759"/>
<keyword evidence="16" id="KW-1185">Reference proteome</keyword>
<evidence type="ECO:0000313" key="15">
    <source>
        <dbReference type="EMBL" id="KAF4309631.1"/>
    </source>
</evidence>
<evidence type="ECO:0000256" key="6">
    <source>
        <dbReference type="ARBA" id="ARBA00022525"/>
    </source>
</evidence>
<comment type="caution">
    <text evidence="15">The sequence shown here is derived from an EMBL/GenBank/DDBJ whole genome shotgun (WGS) entry which is preliminary data.</text>
</comment>
<dbReference type="GO" id="GO:0030570">
    <property type="term" value="F:pectate lyase activity"/>
    <property type="evidence" value="ECO:0007669"/>
    <property type="project" value="UniProtKB-UniRule"/>
</dbReference>
<evidence type="ECO:0000256" key="8">
    <source>
        <dbReference type="ARBA" id="ARBA00022837"/>
    </source>
</evidence>
<organism evidence="15 16">
    <name type="scientific">Botryosphaeria dothidea</name>
    <dbReference type="NCBI Taxonomy" id="55169"/>
    <lineage>
        <taxon>Eukaryota</taxon>
        <taxon>Fungi</taxon>
        <taxon>Dikarya</taxon>
        <taxon>Ascomycota</taxon>
        <taxon>Pezizomycotina</taxon>
        <taxon>Dothideomycetes</taxon>
        <taxon>Dothideomycetes incertae sedis</taxon>
        <taxon>Botryosphaeriales</taxon>
        <taxon>Botryosphaeriaceae</taxon>
        <taxon>Botryosphaeria</taxon>
    </lineage>
</organism>
<feature type="chain" id="PRO_5034749603" description="Pectate lyase" evidence="13">
    <location>
        <begin position="22"/>
        <end position="297"/>
    </location>
</feature>
<comment type="similarity">
    <text evidence="4 13">Belongs to the polysaccharide lyase 3 family.</text>
</comment>
<evidence type="ECO:0000256" key="1">
    <source>
        <dbReference type="ARBA" id="ARBA00000695"/>
    </source>
</evidence>
<evidence type="ECO:0000256" key="10">
    <source>
        <dbReference type="ARBA" id="ARBA00023277"/>
    </source>
</evidence>
<reference evidence="15" key="1">
    <citation type="submission" date="2020-04" db="EMBL/GenBank/DDBJ databases">
        <title>Genome Assembly and Annotation of Botryosphaeria dothidea sdau 11-99, a Latent Pathogen of Apple Fruit Ring Rot in China.</title>
        <authorList>
            <person name="Yu C."/>
            <person name="Diao Y."/>
            <person name="Lu Q."/>
            <person name="Zhao J."/>
            <person name="Cui S."/>
            <person name="Peng C."/>
            <person name="He B."/>
            <person name="Liu H."/>
        </authorList>
    </citation>
    <scope>NUCLEOTIDE SEQUENCE [LARGE SCALE GENOMIC DNA]</scope>
    <source>
        <strain evidence="15">Sdau11-99</strain>
    </source>
</reference>
<dbReference type="PANTHER" id="PTHR33407">
    <property type="entry name" value="PECTATE LYASE F-RELATED"/>
    <property type="match status" value="1"/>
</dbReference>
<feature type="region of interest" description="Disordered" evidence="14">
    <location>
        <begin position="45"/>
        <end position="87"/>
    </location>
</feature>
<evidence type="ECO:0000256" key="9">
    <source>
        <dbReference type="ARBA" id="ARBA00023239"/>
    </source>
</evidence>
<proteinExistence type="inferred from homology"/>
<keyword evidence="11" id="KW-0624">Polysaccharide degradation</keyword>
<sequence>MQYSIRSLAFGVAALAVSADAFMVPRDPRMGWGFPNANNARVAAAAASTPVQTPGSTPTTPAATPGVTGGATAAAGFPQSSGTSQLSAPMTVTGSFDGGMKAFGRGVDCSGQAEGGDSDAVFMLEEGATLSNVIIAADQIEGVHCFGSCTLKNVWWTAVCEDAFTIKEQGASGTTHIIGGGAQGAEDKVLQHNGGGTLAVSGFLVKDFGKLYRSCGNCDEMPERHVTLDGVNAQTGDILAGINSNMGDTATITNTCATGVEVICQEFQGVTDGSEPEAGSSGPSTACKYTEADAQAC</sequence>
<comment type="catalytic activity">
    <reaction evidence="1 13">
        <text>Eliminative cleavage of (1-&gt;4)-alpha-D-galacturonan to give oligosaccharides with 4-deoxy-alpha-D-galact-4-enuronosyl groups at their non-reducing ends.</text>
        <dbReference type="EC" id="4.2.2.2"/>
    </reaction>
</comment>
<evidence type="ECO:0000256" key="2">
    <source>
        <dbReference type="ARBA" id="ARBA00001913"/>
    </source>
</evidence>
<keyword evidence="8 13" id="KW-0106">Calcium</keyword>
<evidence type="ECO:0000256" key="11">
    <source>
        <dbReference type="ARBA" id="ARBA00023326"/>
    </source>
</evidence>
<gene>
    <name evidence="15" type="ORF">GTA08_BOTSDO01851</name>
</gene>
<dbReference type="EMBL" id="WWBZ02000016">
    <property type="protein sequence ID" value="KAF4309631.1"/>
    <property type="molecule type" value="Genomic_DNA"/>
</dbReference>
<dbReference type="GO" id="GO:0045490">
    <property type="term" value="P:pectin catabolic process"/>
    <property type="evidence" value="ECO:0007669"/>
    <property type="project" value="TreeGrafter"/>
</dbReference>
<accession>A0A8H4IYS3</accession>
<evidence type="ECO:0000313" key="16">
    <source>
        <dbReference type="Proteomes" id="UP000572817"/>
    </source>
</evidence>
<evidence type="ECO:0000256" key="7">
    <source>
        <dbReference type="ARBA" id="ARBA00022729"/>
    </source>
</evidence>
<evidence type="ECO:0000256" key="5">
    <source>
        <dbReference type="ARBA" id="ARBA00012272"/>
    </source>
</evidence>
<dbReference type="PANTHER" id="PTHR33407:SF8">
    <property type="entry name" value="PECTATE LYASE E"/>
    <property type="match status" value="1"/>
</dbReference>
<protein>
    <recommendedName>
        <fullName evidence="5 13">Pectate lyase</fullName>
        <ecNumber evidence="5 13">4.2.2.2</ecNumber>
    </recommendedName>
</protein>
<dbReference type="Proteomes" id="UP000572817">
    <property type="component" value="Unassembled WGS sequence"/>
</dbReference>
<comment type="subcellular location">
    <subcellularLocation>
        <location evidence="3 13">Secreted</location>
    </subcellularLocation>
</comment>
<evidence type="ECO:0000256" key="12">
    <source>
        <dbReference type="ARBA" id="ARBA00025679"/>
    </source>
</evidence>
<dbReference type="InterPro" id="IPR012334">
    <property type="entry name" value="Pectin_lyas_fold"/>
</dbReference>
<dbReference type="SUPFAM" id="SSF51126">
    <property type="entry name" value="Pectin lyase-like"/>
    <property type="match status" value="1"/>
</dbReference>
<dbReference type="Gene3D" id="2.160.20.10">
    <property type="entry name" value="Single-stranded right-handed beta-helix, Pectin lyase-like"/>
    <property type="match status" value="1"/>
</dbReference>
<dbReference type="InterPro" id="IPR004898">
    <property type="entry name" value="Pectate_lyase_PlyH/PlyE-like"/>
</dbReference>
<evidence type="ECO:0000256" key="14">
    <source>
        <dbReference type="SAM" id="MobiDB-lite"/>
    </source>
</evidence>
<keyword evidence="7 13" id="KW-0732">Signal</keyword>
<keyword evidence="6 13" id="KW-0964">Secreted</keyword>
<evidence type="ECO:0000256" key="13">
    <source>
        <dbReference type="RuleBase" id="RU367009"/>
    </source>
</evidence>